<sequence>MDLLDVLVYPAAISASVPNTPPPTYEPPPPSYPSSDAWSIASMSTLSLNRITDTLSSLGDSDSMSIVTSDLYYDENYDSGFGSSTVSMGNTGTASQPELQNQLVLSLLVYELLTHQSTLSRSSSRGSFMTSSTDF</sequence>
<accession>A0A9W7Y104</accession>
<name>A0A9W7Y104_9FUNG</name>
<evidence type="ECO:0000313" key="2">
    <source>
        <dbReference type="EMBL" id="KAJ1724844.1"/>
    </source>
</evidence>
<protein>
    <submittedName>
        <fullName evidence="2">Uncharacterized protein</fullName>
    </submittedName>
</protein>
<proteinExistence type="predicted"/>
<feature type="compositionally biased region" description="Pro residues" evidence="1">
    <location>
        <begin position="19"/>
        <end position="32"/>
    </location>
</feature>
<feature type="region of interest" description="Disordered" evidence="1">
    <location>
        <begin position="17"/>
        <end position="36"/>
    </location>
</feature>
<comment type="caution">
    <text evidence="2">The sequence shown here is derived from an EMBL/GenBank/DDBJ whole genome shotgun (WGS) entry which is preliminary data.</text>
</comment>
<keyword evidence="3" id="KW-1185">Reference proteome</keyword>
<evidence type="ECO:0000256" key="1">
    <source>
        <dbReference type="SAM" id="MobiDB-lite"/>
    </source>
</evidence>
<evidence type="ECO:0000313" key="3">
    <source>
        <dbReference type="Proteomes" id="UP001149813"/>
    </source>
</evidence>
<dbReference type="AlphaFoldDB" id="A0A9W7Y104"/>
<reference evidence="2" key="1">
    <citation type="submission" date="2022-07" db="EMBL/GenBank/DDBJ databases">
        <title>Phylogenomic reconstructions and comparative analyses of Kickxellomycotina fungi.</title>
        <authorList>
            <person name="Reynolds N.K."/>
            <person name="Stajich J.E."/>
            <person name="Barry K."/>
            <person name="Grigoriev I.V."/>
            <person name="Crous P."/>
            <person name="Smith M.E."/>
        </authorList>
    </citation>
    <scope>NUCLEOTIDE SEQUENCE</scope>
    <source>
        <strain evidence="2">NBRC 32514</strain>
    </source>
</reference>
<gene>
    <name evidence="2" type="ORF">LPJ53_000912</name>
</gene>
<dbReference type="EMBL" id="JANBOJ010000019">
    <property type="protein sequence ID" value="KAJ1724844.1"/>
    <property type="molecule type" value="Genomic_DNA"/>
</dbReference>
<dbReference type="Proteomes" id="UP001149813">
    <property type="component" value="Unassembled WGS sequence"/>
</dbReference>
<organism evidence="2 3">
    <name type="scientific">Coemansia erecta</name>
    <dbReference type="NCBI Taxonomy" id="147472"/>
    <lineage>
        <taxon>Eukaryota</taxon>
        <taxon>Fungi</taxon>
        <taxon>Fungi incertae sedis</taxon>
        <taxon>Zoopagomycota</taxon>
        <taxon>Kickxellomycotina</taxon>
        <taxon>Kickxellomycetes</taxon>
        <taxon>Kickxellales</taxon>
        <taxon>Kickxellaceae</taxon>
        <taxon>Coemansia</taxon>
    </lineage>
</organism>
<dbReference type="OrthoDB" id="5590322at2759"/>